<evidence type="ECO:0000256" key="2">
    <source>
        <dbReference type="SAM" id="MobiDB-lite"/>
    </source>
</evidence>
<dbReference type="KEGG" id="sxn:IAG42_33685"/>
<dbReference type="AlphaFoldDB" id="A0A7H1BH73"/>
<dbReference type="GO" id="GO:0019239">
    <property type="term" value="F:deaminase activity"/>
    <property type="evidence" value="ECO:0007669"/>
    <property type="project" value="TreeGrafter"/>
</dbReference>
<dbReference type="CDD" id="cd00448">
    <property type="entry name" value="YjgF_YER057c_UK114_family"/>
    <property type="match status" value="1"/>
</dbReference>
<feature type="compositionally biased region" description="Basic and acidic residues" evidence="2">
    <location>
        <begin position="16"/>
        <end position="32"/>
    </location>
</feature>
<organism evidence="3 4">
    <name type="scientific">Streptomyces xanthii</name>
    <dbReference type="NCBI Taxonomy" id="2768069"/>
    <lineage>
        <taxon>Bacteria</taxon>
        <taxon>Bacillati</taxon>
        <taxon>Actinomycetota</taxon>
        <taxon>Actinomycetes</taxon>
        <taxon>Kitasatosporales</taxon>
        <taxon>Streptomycetaceae</taxon>
        <taxon>Streptomyces</taxon>
    </lineage>
</organism>
<dbReference type="Pfam" id="PF01042">
    <property type="entry name" value="Ribonuc_L-PSP"/>
    <property type="match status" value="1"/>
</dbReference>
<reference evidence="3 4" key="1">
    <citation type="submission" date="2020-09" db="EMBL/GenBank/DDBJ databases">
        <title>A novel species.</title>
        <authorList>
            <person name="Gao J."/>
        </authorList>
    </citation>
    <scope>NUCLEOTIDE SEQUENCE [LARGE SCALE GENOMIC DNA]</scope>
    <source>
        <strain evidence="3 4">CRXT-Y-14</strain>
    </source>
</reference>
<dbReference type="EMBL" id="CP061281">
    <property type="protein sequence ID" value="QNS08078.1"/>
    <property type="molecule type" value="Genomic_DNA"/>
</dbReference>
<name>A0A7H1BH73_9ACTN</name>
<protein>
    <submittedName>
        <fullName evidence="3">RidA family protein</fullName>
    </submittedName>
</protein>
<dbReference type="InterPro" id="IPR035959">
    <property type="entry name" value="RutC-like_sf"/>
</dbReference>
<dbReference type="InterPro" id="IPR006175">
    <property type="entry name" value="YjgF/YER057c/UK114"/>
</dbReference>
<evidence type="ECO:0000256" key="1">
    <source>
        <dbReference type="ARBA" id="ARBA00010552"/>
    </source>
</evidence>
<sequence length="163" mass="17290">MAGLRNTRWCDAVSSGEDRGVDEKSTQNEKQKQSRLTHIAAPEGVAPGTGYTQVVSGTGKLIAVSGQIAVDEKGELVGEGDAGAQARQVFENLNRCLAAAGATFDDVVKLTFYVTDVAHLPAVRVARDAYVDVERPPASTAVQVAALFRPELLLEVEAWALVP</sequence>
<dbReference type="Proteomes" id="UP000516428">
    <property type="component" value="Chromosome"/>
</dbReference>
<dbReference type="Gene3D" id="3.30.1330.40">
    <property type="entry name" value="RutC-like"/>
    <property type="match status" value="1"/>
</dbReference>
<keyword evidence="4" id="KW-1185">Reference proteome</keyword>
<comment type="similarity">
    <text evidence="1">Belongs to the RutC family.</text>
</comment>
<accession>A0A7H1BH73</accession>
<feature type="region of interest" description="Disordered" evidence="2">
    <location>
        <begin position="13"/>
        <end position="36"/>
    </location>
</feature>
<proteinExistence type="inferred from homology"/>
<dbReference type="PANTHER" id="PTHR11803">
    <property type="entry name" value="2-IMINOBUTANOATE/2-IMINOPROPANOATE DEAMINASE RIDA"/>
    <property type="match status" value="1"/>
</dbReference>
<dbReference type="PANTHER" id="PTHR11803:SF58">
    <property type="entry name" value="PROTEIN HMF1-RELATED"/>
    <property type="match status" value="1"/>
</dbReference>
<evidence type="ECO:0000313" key="4">
    <source>
        <dbReference type="Proteomes" id="UP000516428"/>
    </source>
</evidence>
<dbReference type="GO" id="GO:0005829">
    <property type="term" value="C:cytosol"/>
    <property type="evidence" value="ECO:0007669"/>
    <property type="project" value="TreeGrafter"/>
</dbReference>
<gene>
    <name evidence="3" type="ORF">IAG42_33685</name>
</gene>
<dbReference type="SUPFAM" id="SSF55298">
    <property type="entry name" value="YjgF-like"/>
    <property type="match status" value="1"/>
</dbReference>
<evidence type="ECO:0000313" key="3">
    <source>
        <dbReference type="EMBL" id="QNS08078.1"/>
    </source>
</evidence>